<dbReference type="OrthoDB" id="7844595at2"/>
<gene>
    <name evidence="2" type="ORF">XINFAN_00493</name>
</gene>
<feature type="chain" id="PRO_5018255710" evidence="1">
    <location>
        <begin position="21"/>
        <end position="246"/>
    </location>
</feature>
<sequence length="246" mass="27233">MKSVLSFLALAALLPAPALARTWTAPEGCEIFMTVQAKGCRVSNHYRCAADPEGDQWRADFDQEGLFFRSRINRETEWVESLETNPPVRQTLDADRPDPASFSELIETGIDTFEFSLSRDNGVDTLVKGFDRLTGRTVTIGGVLLEETEYEATETDGSGTAIRAGRGNEYISREMRLFFAGPGQTDLGDGQWLPIDGSPLDFIFPGEPGFASTRPLFDCDPLMTRAPVDPAADPARERLWRARYGD</sequence>
<accession>A0A3P5WY40</accession>
<evidence type="ECO:0000256" key="1">
    <source>
        <dbReference type="SAM" id="SignalP"/>
    </source>
</evidence>
<evidence type="ECO:0000313" key="2">
    <source>
        <dbReference type="EMBL" id="VDC20429.1"/>
    </source>
</evidence>
<dbReference type="Proteomes" id="UP000277498">
    <property type="component" value="Unassembled WGS sequence"/>
</dbReference>
<dbReference type="AlphaFoldDB" id="A0A3P5WY40"/>
<protein>
    <submittedName>
        <fullName evidence="2">Uncharacterized protein</fullName>
    </submittedName>
</protein>
<keyword evidence="1" id="KW-0732">Signal</keyword>
<dbReference type="EMBL" id="UXAW01000033">
    <property type="protein sequence ID" value="VDC20429.1"/>
    <property type="molecule type" value="Genomic_DNA"/>
</dbReference>
<reference evidence="2 3" key="1">
    <citation type="submission" date="2018-11" db="EMBL/GenBank/DDBJ databases">
        <authorList>
            <person name="Criscuolo A."/>
        </authorList>
    </citation>
    <scope>NUCLEOTIDE SEQUENCE [LARGE SCALE GENOMIC DNA]</scope>
    <source>
        <strain evidence="2">ACIP111625</strain>
    </source>
</reference>
<organism evidence="2 3">
    <name type="scientific">Pseudogemmobacter humi</name>
    <dbReference type="NCBI Taxonomy" id="2483812"/>
    <lineage>
        <taxon>Bacteria</taxon>
        <taxon>Pseudomonadati</taxon>
        <taxon>Pseudomonadota</taxon>
        <taxon>Alphaproteobacteria</taxon>
        <taxon>Rhodobacterales</taxon>
        <taxon>Paracoccaceae</taxon>
        <taxon>Pseudogemmobacter</taxon>
    </lineage>
</organism>
<keyword evidence="3" id="KW-1185">Reference proteome</keyword>
<name>A0A3P5WY40_9RHOB</name>
<proteinExistence type="predicted"/>
<feature type="signal peptide" evidence="1">
    <location>
        <begin position="1"/>
        <end position="20"/>
    </location>
</feature>
<dbReference type="RefSeq" id="WP_124084923.1">
    <property type="nucleotide sequence ID" value="NZ_UXAW01000033.1"/>
</dbReference>
<evidence type="ECO:0000313" key="3">
    <source>
        <dbReference type="Proteomes" id="UP000277498"/>
    </source>
</evidence>